<reference evidence="3" key="1">
    <citation type="submission" date="2014-04" db="EMBL/GenBank/DDBJ databases">
        <title>Evolutionary Origins and Diversification of the Mycorrhizal Mutualists.</title>
        <authorList>
            <consortium name="DOE Joint Genome Institute"/>
            <consortium name="Mycorrhizal Genomics Consortium"/>
            <person name="Kohler A."/>
            <person name="Kuo A."/>
            <person name="Nagy L.G."/>
            <person name="Floudas D."/>
            <person name="Copeland A."/>
            <person name="Barry K.W."/>
            <person name="Cichocki N."/>
            <person name="Veneault-Fourrey C."/>
            <person name="LaButti K."/>
            <person name="Lindquist E.A."/>
            <person name="Lipzen A."/>
            <person name="Lundell T."/>
            <person name="Morin E."/>
            <person name="Murat C."/>
            <person name="Riley R."/>
            <person name="Ohm R."/>
            <person name="Sun H."/>
            <person name="Tunlid A."/>
            <person name="Henrissat B."/>
            <person name="Grigoriev I.V."/>
            <person name="Hibbett D.S."/>
            <person name="Martin F."/>
        </authorList>
    </citation>
    <scope>NUCLEOTIDE SEQUENCE [LARGE SCALE GENOMIC DNA]</scope>
    <source>
        <strain evidence="3">FD-334 SS-4</strain>
    </source>
</reference>
<proteinExistence type="predicted"/>
<evidence type="ECO:0000313" key="3">
    <source>
        <dbReference type="Proteomes" id="UP000054270"/>
    </source>
</evidence>
<dbReference type="EMBL" id="KN817549">
    <property type="protein sequence ID" value="KJA22568.1"/>
    <property type="molecule type" value="Genomic_DNA"/>
</dbReference>
<dbReference type="AlphaFoldDB" id="A0A0D2MG28"/>
<feature type="chain" id="PRO_5002247206" evidence="1">
    <location>
        <begin position="30"/>
        <end position="116"/>
    </location>
</feature>
<feature type="signal peptide" evidence="1">
    <location>
        <begin position="1"/>
        <end position="29"/>
    </location>
</feature>
<keyword evidence="3" id="KW-1185">Reference proteome</keyword>
<dbReference type="Proteomes" id="UP000054270">
    <property type="component" value="Unassembled WGS sequence"/>
</dbReference>
<accession>A0A0D2MG28</accession>
<protein>
    <submittedName>
        <fullName evidence="2">Uncharacterized protein</fullName>
    </submittedName>
</protein>
<evidence type="ECO:0000256" key="1">
    <source>
        <dbReference type="SAM" id="SignalP"/>
    </source>
</evidence>
<evidence type="ECO:0000313" key="2">
    <source>
        <dbReference type="EMBL" id="KJA22568.1"/>
    </source>
</evidence>
<gene>
    <name evidence="2" type="ORF">HYPSUDRAFT_40959</name>
</gene>
<keyword evidence="1" id="KW-0732">Signal</keyword>
<name>A0A0D2MG28_HYPSF</name>
<organism evidence="2 3">
    <name type="scientific">Hypholoma sublateritium (strain FD-334 SS-4)</name>
    <dbReference type="NCBI Taxonomy" id="945553"/>
    <lineage>
        <taxon>Eukaryota</taxon>
        <taxon>Fungi</taxon>
        <taxon>Dikarya</taxon>
        <taxon>Basidiomycota</taxon>
        <taxon>Agaricomycotina</taxon>
        <taxon>Agaricomycetes</taxon>
        <taxon>Agaricomycetidae</taxon>
        <taxon>Agaricales</taxon>
        <taxon>Agaricineae</taxon>
        <taxon>Strophariaceae</taxon>
        <taxon>Hypholoma</taxon>
    </lineage>
</organism>
<sequence length="116" mass="12218">MSFLCPSIPRSLVFTALLLLSRLTAEAHAKTSKHSIAANGFTESCGFNLGGFVYNLCPLIDARVSAPDIGRAMFGDDLEGGPSSGRRVFSLDIGAGNGRSPEQSLVNQEVFAVEGL</sequence>
<dbReference type="OrthoDB" id="29460at2759"/>